<evidence type="ECO:0000313" key="3">
    <source>
        <dbReference type="Proteomes" id="UP000277999"/>
    </source>
</evidence>
<keyword evidence="1" id="KW-0812">Transmembrane</keyword>
<name>A0A3M0SP46_9CLOT</name>
<protein>
    <submittedName>
        <fullName evidence="2">Uncharacterized protein</fullName>
    </submittedName>
</protein>
<keyword evidence="1" id="KW-1133">Transmembrane helix</keyword>
<sequence>MPKISKGKVIGSIAISGIMEVGVLCLSDIAALAQQYKIPNLKKEMIVSSLEGLGHHPIEVITSIAKGKNPIFILGSSVVLIIFLRLIFNSSKKSNYEIESKYAIHGSSRYSENSEIFVKGQTVGVPTKQLYEDLIESMGGKEHND</sequence>
<dbReference type="Proteomes" id="UP000277999">
    <property type="component" value="Unassembled WGS sequence"/>
</dbReference>
<dbReference type="RefSeq" id="WP_122059227.1">
    <property type="nucleotide sequence ID" value="NZ_RFAQ01000030.1"/>
</dbReference>
<feature type="transmembrane region" description="Helical" evidence="1">
    <location>
        <begin position="12"/>
        <end position="33"/>
    </location>
</feature>
<proteinExistence type="predicted"/>
<evidence type="ECO:0000313" key="2">
    <source>
        <dbReference type="EMBL" id="RMD00253.1"/>
    </source>
</evidence>
<reference evidence="2 3" key="1">
    <citation type="submission" date="2018-10" db="EMBL/GenBank/DDBJ databases">
        <title>Genome-centric metagenomics revealed C2 chemical producing, CO utilizing Clostridium with novel acetogenic gene cluster.</title>
        <authorList>
            <person name="Kang H."/>
            <person name="Park B."/>
            <person name="Choi I.G."/>
            <person name="Chang I.S."/>
        </authorList>
    </citation>
    <scope>NUCLEOTIDE SEQUENCE [LARGE SCALE GENOMIC DNA]</scope>
    <source>
        <strain evidence="2 3">H21-9</strain>
    </source>
</reference>
<accession>A0A3M0SP46</accession>
<dbReference type="EMBL" id="RFAQ01000030">
    <property type="protein sequence ID" value="RMD00253.1"/>
    <property type="molecule type" value="Genomic_DNA"/>
</dbReference>
<keyword evidence="1" id="KW-0472">Membrane</keyword>
<evidence type="ECO:0000256" key="1">
    <source>
        <dbReference type="SAM" id="Phobius"/>
    </source>
</evidence>
<organism evidence="2 3">
    <name type="scientific">Clostridium autoethanogenum</name>
    <dbReference type="NCBI Taxonomy" id="84023"/>
    <lineage>
        <taxon>Bacteria</taxon>
        <taxon>Bacillati</taxon>
        <taxon>Bacillota</taxon>
        <taxon>Clostridia</taxon>
        <taxon>Eubacteriales</taxon>
        <taxon>Clostridiaceae</taxon>
        <taxon>Clostridium</taxon>
    </lineage>
</organism>
<feature type="transmembrane region" description="Helical" evidence="1">
    <location>
        <begin position="71"/>
        <end position="88"/>
    </location>
</feature>
<comment type="caution">
    <text evidence="2">The sequence shown here is derived from an EMBL/GenBank/DDBJ whole genome shotgun (WGS) entry which is preliminary data.</text>
</comment>
<gene>
    <name evidence="2" type="ORF">D9O40_10505</name>
</gene>
<dbReference type="AlphaFoldDB" id="A0A3M0SP46"/>